<evidence type="ECO:0000313" key="1">
    <source>
        <dbReference type="EMBL" id="MBP1990907.1"/>
    </source>
</evidence>
<dbReference type="SUPFAM" id="SSF52540">
    <property type="entry name" value="P-loop containing nucleoside triphosphate hydrolases"/>
    <property type="match status" value="1"/>
</dbReference>
<dbReference type="Gene3D" id="3.40.50.300">
    <property type="entry name" value="P-loop containing nucleotide triphosphate hydrolases"/>
    <property type="match status" value="1"/>
</dbReference>
<proteinExistence type="predicted"/>
<accession>A0ABS4ITK7</accession>
<reference evidence="1 2" key="1">
    <citation type="submission" date="2021-03" db="EMBL/GenBank/DDBJ databases">
        <title>Genomic Encyclopedia of Type Strains, Phase IV (KMG-IV): sequencing the most valuable type-strain genomes for metagenomic binning, comparative biology and taxonomic classification.</title>
        <authorList>
            <person name="Goeker M."/>
        </authorList>
    </citation>
    <scope>NUCLEOTIDE SEQUENCE [LARGE SCALE GENOMIC DNA]</scope>
    <source>
        <strain evidence="1 2">DSM 26048</strain>
    </source>
</reference>
<organism evidence="1 2">
    <name type="scientific">Paenibacillus eucommiae</name>
    <dbReference type="NCBI Taxonomy" id="1355755"/>
    <lineage>
        <taxon>Bacteria</taxon>
        <taxon>Bacillati</taxon>
        <taxon>Bacillota</taxon>
        <taxon>Bacilli</taxon>
        <taxon>Bacillales</taxon>
        <taxon>Paenibacillaceae</taxon>
        <taxon>Paenibacillus</taxon>
    </lineage>
</organism>
<dbReference type="InterPro" id="IPR027417">
    <property type="entry name" value="P-loop_NTPase"/>
</dbReference>
<name>A0ABS4ITK7_9BACL</name>
<evidence type="ECO:0000313" key="2">
    <source>
        <dbReference type="Proteomes" id="UP001519287"/>
    </source>
</evidence>
<keyword evidence="2" id="KW-1185">Reference proteome</keyword>
<comment type="caution">
    <text evidence="1">The sequence shown here is derived from an EMBL/GenBank/DDBJ whole genome shotgun (WGS) entry which is preliminary data.</text>
</comment>
<protein>
    <submittedName>
        <fullName evidence="1">Septum formation inhibitor-activating ATPase MinD</fullName>
    </submittedName>
</protein>
<dbReference type="RefSeq" id="WP_209971645.1">
    <property type="nucleotide sequence ID" value="NZ_JAGGLB010000006.1"/>
</dbReference>
<gene>
    <name evidence="1" type="ORF">J2Z66_002513</name>
</gene>
<dbReference type="EMBL" id="JAGGLB010000006">
    <property type="protein sequence ID" value="MBP1990907.1"/>
    <property type="molecule type" value="Genomic_DNA"/>
</dbReference>
<sequence>MTNVIYRQPLNWVICAAPTSLEEECQDGDISYIVISDRYMDFMSLEEWIARFKELSPEAKLILLLSNYHEASINEKYVKMCKIKQVQFVLPGHGTAAIADRIRAWVDQTEHGKEHQTGSGKLITFVGSTPNVGTTVTSFGIAFRLALETNARIGYICLNLKSSKLHKYLGRDERVFTLDGLRAELKARSLSEKRLLQVCESMREAPRLHLLYGNMLREQAEFFTPSEIEHLLCIAKLTFDVCIVEVNAYWDNAATICGIVEADMRIAVTTGDMSHFQEDMNRWVGQVGSVFGVQSHAFDLIAVQIEKQSKSDSLSVKDIRKETQMHLIGQVSRYSDITAVLNRGKLSELLQSGHPAQEEISLITQKLIDFHRLPRIGSSRKIPWFKKMLAGTAAT</sequence>
<dbReference type="Proteomes" id="UP001519287">
    <property type="component" value="Unassembled WGS sequence"/>
</dbReference>